<dbReference type="PANTHER" id="PTHR12011:SF347">
    <property type="entry name" value="FI21270P1-RELATED"/>
    <property type="match status" value="1"/>
</dbReference>
<feature type="chain" id="PRO_5046568883" evidence="13">
    <location>
        <begin position="25"/>
        <end position="868"/>
    </location>
</feature>
<dbReference type="InterPro" id="IPR016186">
    <property type="entry name" value="C-type_lectin-like/link_sf"/>
</dbReference>
<evidence type="ECO:0000256" key="12">
    <source>
        <dbReference type="SAM" id="Phobius"/>
    </source>
</evidence>
<feature type="domain" description="G-protein coupled receptors family 2 profile 2" evidence="16">
    <location>
        <begin position="575"/>
        <end position="815"/>
    </location>
</feature>
<feature type="transmembrane region" description="Helical" evidence="12">
    <location>
        <begin position="720"/>
        <end position="742"/>
    </location>
</feature>
<dbReference type="SUPFAM" id="SSF56436">
    <property type="entry name" value="C-type lectin-like"/>
    <property type="match status" value="1"/>
</dbReference>
<dbReference type="SMART" id="SM00303">
    <property type="entry name" value="GPS"/>
    <property type="match status" value="1"/>
</dbReference>
<evidence type="ECO:0000256" key="11">
    <source>
        <dbReference type="SAM" id="MobiDB-lite"/>
    </source>
</evidence>
<evidence type="ECO:0000313" key="17">
    <source>
        <dbReference type="Proteomes" id="UP000694941"/>
    </source>
</evidence>
<dbReference type="RefSeq" id="XP_022255105.1">
    <property type="nucleotide sequence ID" value="XM_022399397.1"/>
</dbReference>
<dbReference type="PRINTS" id="PR00249">
    <property type="entry name" value="GPCRSECRETIN"/>
</dbReference>
<evidence type="ECO:0000256" key="1">
    <source>
        <dbReference type="ARBA" id="ARBA00004651"/>
    </source>
</evidence>
<evidence type="ECO:0000256" key="13">
    <source>
        <dbReference type="SAM" id="SignalP"/>
    </source>
</evidence>
<feature type="transmembrane region" description="Helical" evidence="12">
    <location>
        <begin position="610"/>
        <end position="630"/>
    </location>
</feature>
<dbReference type="Proteomes" id="UP000694941">
    <property type="component" value="Unplaced"/>
</dbReference>
<accession>A0ABM1TGU9</accession>
<organism evidence="17 18">
    <name type="scientific">Limulus polyphemus</name>
    <name type="common">Atlantic horseshoe crab</name>
    <dbReference type="NCBI Taxonomy" id="6850"/>
    <lineage>
        <taxon>Eukaryota</taxon>
        <taxon>Metazoa</taxon>
        <taxon>Ecdysozoa</taxon>
        <taxon>Arthropoda</taxon>
        <taxon>Chelicerata</taxon>
        <taxon>Merostomata</taxon>
        <taxon>Xiphosura</taxon>
        <taxon>Limulidae</taxon>
        <taxon>Limulus</taxon>
    </lineage>
</organism>
<dbReference type="PROSITE" id="PS50227">
    <property type="entry name" value="G_PROTEIN_RECEP_F2_3"/>
    <property type="match status" value="1"/>
</dbReference>
<keyword evidence="17" id="KW-1185">Reference proteome</keyword>
<evidence type="ECO:0000256" key="3">
    <source>
        <dbReference type="ARBA" id="ARBA00022692"/>
    </source>
</evidence>
<feature type="transmembrane region" description="Helical" evidence="12">
    <location>
        <begin position="577"/>
        <end position="598"/>
    </location>
</feature>
<dbReference type="SMART" id="SM00008">
    <property type="entry name" value="HormR"/>
    <property type="match status" value="1"/>
</dbReference>
<feature type="transmembrane region" description="Helical" evidence="12">
    <location>
        <begin position="791"/>
        <end position="814"/>
    </location>
</feature>
<dbReference type="PROSITE" id="PS50221">
    <property type="entry name" value="GAIN_B"/>
    <property type="match status" value="1"/>
</dbReference>
<dbReference type="Gene3D" id="1.25.40.610">
    <property type="match status" value="1"/>
</dbReference>
<evidence type="ECO:0000259" key="14">
    <source>
        <dbReference type="PROSITE" id="PS50221"/>
    </source>
</evidence>
<comment type="subcellular location">
    <subcellularLocation>
        <location evidence="1">Cell membrane</location>
        <topology evidence="1">Multi-pass membrane protein</topology>
    </subcellularLocation>
</comment>
<dbReference type="GeneID" id="111088663"/>
<evidence type="ECO:0000256" key="5">
    <source>
        <dbReference type="ARBA" id="ARBA00022989"/>
    </source>
</evidence>
<keyword evidence="8" id="KW-1015">Disulfide bond</keyword>
<evidence type="ECO:0000256" key="10">
    <source>
        <dbReference type="ARBA" id="ARBA00023224"/>
    </source>
</evidence>
<dbReference type="Gene3D" id="1.20.1070.10">
    <property type="entry name" value="Rhodopsin 7-helix transmembrane proteins"/>
    <property type="match status" value="1"/>
</dbReference>
<evidence type="ECO:0000259" key="16">
    <source>
        <dbReference type="PROSITE" id="PS50261"/>
    </source>
</evidence>
<keyword evidence="9" id="KW-0675">Receptor</keyword>
<feature type="transmembrane region" description="Helical" evidence="12">
    <location>
        <begin position="679"/>
        <end position="700"/>
    </location>
</feature>
<name>A0ABM1TGU9_LIMPO</name>
<gene>
    <name evidence="18" type="primary">LOC111088663</name>
</gene>
<evidence type="ECO:0000259" key="15">
    <source>
        <dbReference type="PROSITE" id="PS50227"/>
    </source>
</evidence>
<dbReference type="InterPro" id="IPR046338">
    <property type="entry name" value="GAIN_dom_sf"/>
</dbReference>
<feature type="transmembrane region" description="Helical" evidence="12">
    <location>
        <begin position="763"/>
        <end position="785"/>
    </location>
</feature>
<dbReference type="InterPro" id="IPR001879">
    <property type="entry name" value="GPCR_2_extracellular_dom"/>
</dbReference>
<evidence type="ECO:0000256" key="4">
    <source>
        <dbReference type="ARBA" id="ARBA00022729"/>
    </source>
</evidence>
<keyword evidence="3 12" id="KW-0812">Transmembrane</keyword>
<keyword evidence="4 13" id="KW-0732">Signal</keyword>
<sequence>MRNVSVTVLLTLATIHITVFIVTCQSSSTAQKADRKLPREEIHACCNKSNSYCNEDTCYIFYTEDHLWNDAWQLCLSPYPEFPDLLSIFEINSKSELDEVMKFVTSHDPVSASAGIWTSGFRSPVREAGIPYEKRQWLSGGHIEDWLTNSSENSIEGIQSELGLSYLYFTTTGVTQYSVNFDPVNETHSVICEFHFLEKTTTSSVSPSSTPKPQIPGKYCKGRFQREVNWPDTPIGKTSLQPCPRGARGNATWFCDPKTNDFYPSLPSFKHCKQRWLEDLENEVHKDKGLDLLDISSILANKTNEIDLFGGDLSSVLDILSELQNKFDEKLTDKEKILNFTDSVTSTMNNVLDEKQGQAWEDLLKNEQREPASRILKEMGKVGERLGCYVDNNSTEVQRSNIALEVFKFLGNSIVENHRFPSEKFQKRYKSSLEIEGGLTFDEWPRVCDFMTGFGVLYEQINNFLSPLKGINSSLDNTKVNSQVVGFTFGKHNFSFNLPEGKFVRISLEHLEVDEFTNPRCVFWNFSKSSGGDWDESGCHLTKTSRTHTQCSCSHLTNFAVLMDIGGVVPNNEIMNILSTCCCSLSIAALVLSIFCFISFRALRTRRIMITCNLSVCLLVMNLLILTGLNHTQHKVACALIAGVLHYAVLAAFAWMLLEGLYLYQTLVLVFSRLNDVKPVWFYVFGYGLPLVIVAVSSGVRYSDYGTEKHCWLSRVDGLMWSVAGPVGFVILVNTVFFIMGLRSASSVKIRNHQTQAIKTLNFLKGSFSLMVLLGLTWTFGFFLTSEKTMVMAYIFLVLNGLQGLFIFIFHILVNENYRNRLLSVLTGKRTTQPVSNMALKHSSRMSELGHPNRSDSRKTTTSMVALN</sequence>
<feature type="region of interest" description="Disordered" evidence="11">
    <location>
        <begin position="843"/>
        <end position="868"/>
    </location>
</feature>
<keyword evidence="5 12" id="KW-1133">Transmembrane helix</keyword>
<dbReference type="InterPro" id="IPR017981">
    <property type="entry name" value="GPCR_2-like_7TM"/>
</dbReference>
<dbReference type="Pfam" id="PF00002">
    <property type="entry name" value="7tm_2"/>
    <property type="match status" value="1"/>
</dbReference>
<dbReference type="SUPFAM" id="SSF111418">
    <property type="entry name" value="Hormone receptor domain"/>
    <property type="match status" value="1"/>
</dbReference>
<proteinExistence type="predicted"/>
<dbReference type="Gene3D" id="3.10.100.10">
    <property type="entry name" value="Mannose-Binding Protein A, subunit A"/>
    <property type="match status" value="1"/>
</dbReference>
<feature type="domain" description="G-protein coupled receptors family 2 profile 1" evidence="15">
    <location>
        <begin position="191"/>
        <end position="276"/>
    </location>
</feature>
<evidence type="ECO:0000256" key="6">
    <source>
        <dbReference type="ARBA" id="ARBA00023040"/>
    </source>
</evidence>
<dbReference type="Gene3D" id="4.10.1240.10">
    <property type="entry name" value="GPCR, family 2, extracellular hormone receptor domain"/>
    <property type="match status" value="1"/>
</dbReference>
<dbReference type="InterPro" id="IPR000203">
    <property type="entry name" value="GPS"/>
</dbReference>
<evidence type="ECO:0000256" key="2">
    <source>
        <dbReference type="ARBA" id="ARBA00022475"/>
    </source>
</evidence>
<feature type="transmembrane region" description="Helical" evidence="12">
    <location>
        <begin position="636"/>
        <end position="658"/>
    </location>
</feature>
<dbReference type="InterPro" id="IPR036445">
    <property type="entry name" value="GPCR_2_extracell_dom_sf"/>
</dbReference>
<evidence type="ECO:0000256" key="8">
    <source>
        <dbReference type="ARBA" id="ARBA00023157"/>
    </source>
</evidence>
<keyword evidence="6" id="KW-0297">G-protein coupled receptor</keyword>
<dbReference type="InterPro" id="IPR016187">
    <property type="entry name" value="CTDL_fold"/>
</dbReference>
<evidence type="ECO:0000256" key="9">
    <source>
        <dbReference type="ARBA" id="ARBA00023170"/>
    </source>
</evidence>
<dbReference type="Pfam" id="PF16489">
    <property type="entry name" value="GAIN"/>
    <property type="match status" value="1"/>
</dbReference>
<evidence type="ECO:0000256" key="7">
    <source>
        <dbReference type="ARBA" id="ARBA00023136"/>
    </source>
</evidence>
<evidence type="ECO:0000313" key="18">
    <source>
        <dbReference type="RefSeq" id="XP_022255105.1"/>
    </source>
</evidence>
<feature type="domain" description="GAIN-B" evidence="14">
    <location>
        <begin position="393"/>
        <end position="569"/>
    </location>
</feature>
<keyword evidence="7 12" id="KW-0472">Membrane</keyword>
<dbReference type="PANTHER" id="PTHR12011">
    <property type="entry name" value="ADHESION G-PROTEIN COUPLED RECEPTOR"/>
    <property type="match status" value="1"/>
</dbReference>
<dbReference type="Gene3D" id="2.60.220.50">
    <property type="match status" value="1"/>
</dbReference>
<keyword evidence="2" id="KW-1003">Cell membrane</keyword>
<dbReference type="InterPro" id="IPR000832">
    <property type="entry name" value="GPCR_2_secretin-like"/>
</dbReference>
<dbReference type="InterPro" id="IPR057244">
    <property type="entry name" value="GAIN_B"/>
</dbReference>
<dbReference type="Pfam" id="PF01825">
    <property type="entry name" value="GPS"/>
    <property type="match status" value="1"/>
</dbReference>
<dbReference type="Pfam" id="PF02793">
    <property type="entry name" value="HRM"/>
    <property type="match status" value="1"/>
</dbReference>
<keyword evidence="10" id="KW-0807">Transducer</keyword>
<feature type="signal peptide" evidence="13">
    <location>
        <begin position="1"/>
        <end position="24"/>
    </location>
</feature>
<dbReference type="InterPro" id="IPR032471">
    <property type="entry name" value="AGRL2-4_GAIN_subdom_A"/>
</dbReference>
<dbReference type="PROSITE" id="PS50261">
    <property type="entry name" value="G_PROTEIN_RECEP_F2_4"/>
    <property type="match status" value="1"/>
</dbReference>
<protein>
    <submittedName>
        <fullName evidence="18">Adhesion G protein-coupled receptor L2-like</fullName>
    </submittedName>
</protein>
<reference evidence="18" key="1">
    <citation type="submission" date="2025-08" db="UniProtKB">
        <authorList>
            <consortium name="RefSeq"/>
        </authorList>
    </citation>
    <scope>IDENTIFICATION</scope>
    <source>
        <tissue evidence="18">Muscle</tissue>
    </source>
</reference>